<evidence type="ECO:0000256" key="9">
    <source>
        <dbReference type="ARBA" id="ARBA00047493"/>
    </source>
</evidence>
<keyword evidence="6 10" id="KW-0067">ATP-binding</keyword>
<dbReference type="PANTHER" id="PTHR11136">
    <property type="entry name" value="FOLYLPOLYGLUTAMATE SYNTHASE-RELATED"/>
    <property type="match status" value="1"/>
</dbReference>
<dbReference type="PIRSF" id="PIRSF001563">
    <property type="entry name" value="Folylpolyglu_synth"/>
    <property type="match status" value="1"/>
</dbReference>
<dbReference type="InterPro" id="IPR001645">
    <property type="entry name" value="Folylpolyglutamate_synth"/>
</dbReference>
<dbReference type="Gene3D" id="3.90.190.20">
    <property type="entry name" value="Mur ligase, C-terminal domain"/>
    <property type="match status" value="1"/>
</dbReference>
<keyword evidence="4" id="KW-0479">Metal-binding</keyword>
<evidence type="ECO:0000256" key="6">
    <source>
        <dbReference type="ARBA" id="ARBA00022840"/>
    </source>
</evidence>
<keyword evidence="5 10" id="KW-0547">Nucleotide-binding</keyword>
<proteinExistence type="inferred from homology"/>
<gene>
    <name evidence="12" type="ORF">GXN74_05640</name>
</gene>
<evidence type="ECO:0000256" key="2">
    <source>
        <dbReference type="ARBA" id="ARBA00013025"/>
    </source>
</evidence>
<dbReference type="Gene3D" id="3.40.1190.10">
    <property type="entry name" value="Mur-like, catalytic domain"/>
    <property type="match status" value="1"/>
</dbReference>
<dbReference type="GO" id="GO:0004326">
    <property type="term" value="F:tetrahydrofolylpolyglutamate synthase activity"/>
    <property type="evidence" value="ECO:0007669"/>
    <property type="project" value="UniProtKB-EC"/>
</dbReference>
<sequence length="450" mass="48219">MTKTSAEARSPERCLSHYESLPTFSRVQSLEAMKALLELLGNPQDRLRILHVAGSNGKGSTCALLEGILQEGGYATGFYHSPAIPDFLAGIRIGCEPMDLEGFCAAYPRVMEACDILSRRGLPSPSRFEAFTALAYLVFLEAGVDFAIMEVGLGGTLDATNVMGKSLLSLITAISLDHTDILGNTLEAVASQKAGILKKGCPVLLGENPSEVVRTVLARAQALGSPLHDSVPSSDLEVVDASIHGTTLVCRHPWYAGAVFTTPLVGVHQRANIGNALGAAHLLQEMGAARLPLEVVQKALSTTVWPGRGEWIRSRGRNFLLDGAHNPQGMAAFQEMLLLPGVPKEKILVLGILQDKDLSRMLLGLERFFDTVVLTTPESPRAAAPGHLKTLCAGRFPRIHVEEDPARALELAAGLVSEQGLVCLAGSLYLVFPCREMLLAKTEGEHDAHL</sequence>
<dbReference type="PROSITE" id="PS01012">
    <property type="entry name" value="FOLYLPOLYGLU_SYNT_2"/>
    <property type="match status" value="1"/>
</dbReference>
<dbReference type="EMBL" id="JAAEEH010000011">
    <property type="protein sequence ID" value="NDL67224.1"/>
    <property type="molecule type" value="Genomic_DNA"/>
</dbReference>
<reference evidence="12 13" key="1">
    <citation type="submission" date="2020-01" db="EMBL/GenBank/DDBJ databases">
        <title>Anaeroalcalibacter tamaniensis gen. nov., sp. nov., moderately halophilic strictly anaerobic fermenter bacterium from mud volcano of Taman peninsula.</title>
        <authorList>
            <person name="Frolova A."/>
            <person name="Merkel A.Y."/>
            <person name="Slobodkin A.I."/>
        </authorList>
    </citation>
    <scope>NUCLEOTIDE SEQUENCE [LARGE SCALE GENOMIC DNA]</scope>
    <source>
        <strain evidence="12 13">F-3ap</strain>
    </source>
</reference>
<accession>A0A7X5HV78</accession>
<dbReference type="SUPFAM" id="SSF53244">
    <property type="entry name" value="MurD-like peptide ligases, peptide-binding domain"/>
    <property type="match status" value="1"/>
</dbReference>
<organism evidence="12 13">
    <name type="scientific">Anaerotalea alkaliphila</name>
    <dbReference type="NCBI Taxonomy" id="2662126"/>
    <lineage>
        <taxon>Bacteria</taxon>
        <taxon>Bacillati</taxon>
        <taxon>Bacillota</taxon>
        <taxon>Clostridia</taxon>
        <taxon>Eubacteriales</taxon>
        <taxon>Anaerotalea</taxon>
    </lineage>
</organism>
<dbReference type="GO" id="GO:0046872">
    <property type="term" value="F:metal ion binding"/>
    <property type="evidence" value="ECO:0007669"/>
    <property type="project" value="UniProtKB-KW"/>
</dbReference>
<comment type="caution">
    <text evidence="12">The sequence shown here is derived from an EMBL/GenBank/DDBJ whole genome shotgun (WGS) entry which is preliminary data.</text>
</comment>
<dbReference type="GO" id="GO:0005524">
    <property type="term" value="F:ATP binding"/>
    <property type="evidence" value="ECO:0007669"/>
    <property type="project" value="UniProtKB-KW"/>
</dbReference>
<dbReference type="InterPro" id="IPR018109">
    <property type="entry name" value="Folylpolyglutamate_synth_CS"/>
</dbReference>
<comment type="catalytic activity">
    <reaction evidence="9">
        <text>(6S)-5,6,7,8-tetrahydrofolyl-(gamma-L-Glu)(n) + L-glutamate + ATP = (6S)-5,6,7,8-tetrahydrofolyl-(gamma-L-Glu)(n+1) + ADP + phosphate + H(+)</text>
        <dbReference type="Rhea" id="RHEA:10580"/>
        <dbReference type="Rhea" id="RHEA-COMP:14738"/>
        <dbReference type="Rhea" id="RHEA-COMP:14740"/>
        <dbReference type="ChEBI" id="CHEBI:15378"/>
        <dbReference type="ChEBI" id="CHEBI:29985"/>
        <dbReference type="ChEBI" id="CHEBI:30616"/>
        <dbReference type="ChEBI" id="CHEBI:43474"/>
        <dbReference type="ChEBI" id="CHEBI:141005"/>
        <dbReference type="ChEBI" id="CHEBI:456216"/>
        <dbReference type="EC" id="6.3.2.17"/>
    </reaction>
</comment>
<evidence type="ECO:0000256" key="7">
    <source>
        <dbReference type="ARBA" id="ARBA00022842"/>
    </source>
</evidence>
<comment type="similarity">
    <text evidence="1 10">Belongs to the folylpolyglutamate synthase family.</text>
</comment>
<keyword evidence="3 10" id="KW-0436">Ligase</keyword>
<dbReference type="InterPro" id="IPR036565">
    <property type="entry name" value="Mur-like_cat_sf"/>
</dbReference>
<evidence type="ECO:0000256" key="3">
    <source>
        <dbReference type="ARBA" id="ARBA00022598"/>
    </source>
</evidence>
<dbReference type="SUPFAM" id="SSF53623">
    <property type="entry name" value="MurD-like peptide ligases, catalytic domain"/>
    <property type="match status" value="1"/>
</dbReference>
<dbReference type="EC" id="6.3.2.17" evidence="2"/>
<dbReference type="Pfam" id="PF02875">
    <property type="entry name" value="Mur_ligase_C"/>
    <property type="match status" value="1"/>
</dbReference>
<evidence type="ECO:0000256" key="1">
    <source>
        <dbReference type="ARBA" id="ARBA00008276"/>
    </source>
</evidence>
<keyword evidence="13" id="KW-1185">Reference proteome</keyword>
<evidence type="ECO:0000256" key="5">
    <source>
        <dbReference type="ARBA" id="ARBA00022741"/>
    </source>
</evidence>
<dbReference type="GO" id="GO:0008841">
    <property type="term" value="F:dihydrofolate synthase activity"/>
    <property type="evidence" value="ECO:0007669"/>
    <property type="project" value="TreeGrafter"/>
</dbReference>
<dbReference type="GO" id="GO:0005829">
    <property type="term" value="C:cytosol"/>
    <property type="evidence" value="ECO:0007669"/>
    <property type="project" value="TreeGrafter"/>
</dbReference>
<evidence type="ECO:0000313" key="12">
    <source>
        <dbReference type="EMBL" id="NDL67224.1"/>
    </source>
</evidence>
<dbReference type="Proteomes" id="UP000461585">
    <property type="component" value="Unassembled WGS sequence"/>
</dbReference>
<evidence type="ECO:0000256" key="4">
    <source>
        <dbReference type="ARBA" id="ARBA00022723"/>
    </source>
</evidence>
<evidence type="ECO:0000256" key="10">
    <source>
        <dbReference type="PIRNR" id="PIRNR001563"/>
    </source>
</evidence>
<evidence type="ECO:0000256" key="8">
    <source>
        <dbReference type="ARBA" id="ARBA00030592"/>
    </source>
</evidence>
<dbReference type="RefSeq" id="WP_162369947.1">
    <property type="nucleotide sequence ID" value="NZ_JAAEEH010000011.1"/>
</dbReference>
<dbReference type="InterPro" id="IPR004101">
    <property type="entry name" value="Mur_ligase_C"/>
</dbReference>
<name>A0A7X5HV78_9FIRM</name>
<keyword evidence="7" id="KW-0460">Magnesium</keyword>
<feature type="domain" description="Mur ligase C-terminal" evidence="11">
    <location>
        <begin position="307"/>
        <end position="427"/>
    </location>
</feature>
<dbReference type="InterPro" id="IPR036615">
    <property type="entry name" value="Mur_ligase_C_dom_sf"/>
</dbReference>
<dbReference type="AlphaFoldDB" id="A0A7X5HV78"/>
<dbReference type="PANTHER" id="PTHR11136:SF0">
    <property type="entry name" value="DIHYDROFOLATE SYNTHETASE-RELATED"/>
    <property type="match status" value="1"/>
</dbReference>
<dbReference type="NCBIfam" id="TIGR01499">
    <property type="entry name" value="folC"/>
    <property type="match status" value="1"/>
</dbReference>
<evidence type="ECO:0000313" key="13">
    <source>
        <dbReference type="Proteomes" id="UP000461585"/>
    </source>
</evidence>
<protein>
    <recommendedName>
        <fullName evidence="2">tetrahydrofolate synthase</fullName>
        <ecNumber evidence="2">6.3.2.17</ecNumber>
    </recommendedName>
    <alternativeName>
        <fullName evidence="8">Tetrahydrofolylpolyglutamate synthase</fullName>
    </alternativeName>
</protein>
<evidence type="ECO:0000259" key="11">
    <source>
        <dbReference type="Pfam" id="PF02875"/>
    </source>
</evidence>